<reference evidence="1" key="1">
    <citation type="submission" date="2021-05" db="EMBL/GenBank/DDBJ databases">
        <authorList>
            <person name="Pietrasiak N."/>
            <person name="Ward R."/>
            <person name="Stajich J.E."/>
            <person name="Kurbessoian T."/>
        </authorList>
    </citation>
    <scope>NUCLEOTIDE SEQUENCE</scope>
    <source>
        <strain evidence="1">CPER-KK1</strain>
    </source>
</reference>
<proteinExistence type="predicted"/>
<sequence length="96" mass="11534">MLTQREQNLIELYSQCQLGMAPRRFYSKWFVSYEHLASICDRSISTVRRWFMKGSNHRRPTRTDLRHLALMDFLLEHFEEIPFNLRNLLCSANLGQ</sequence>
<gene>
    <name evidence="1" type="ORF">KME25_08130</name>
</gene>
<dbReference type="EMBL" id="JAHHIF010000008">
    <property type="protein sequence ID" value="MBW4544394.1"/>
    <property type="molecule type" value="Genomic_DNA"/>
</dbReference>
<accession>A0A951U901</accession>
<evidence type="ECO:0000313" key="1">
    <source>
        <dbReference type="EMBL" id="MBW4544394.1"/>
    </source>
</evidence>
<name>A0A951U901_9CYAN</name>
<dbReference type="AlphaFoldDB" id="A0A951U901"/>
<comment type="caution">
    <text evidence="1">The sequence shown here is derived from an EMBL/GenBank/DDBJ whole genome shotgun (WGS) entry which is preliminary data.</text>
</comment>
<organism evidence="1 2">
    <name type="scientific">Symplocastrum torsivum CPER-KK1</name>
    <dbReference type="NCBI Taxonomy" id="450513"/>
    <lineage>
        <taxon>Bacteria</taxon>
        <taxon>Bacillati</taxon>
        <taxon>Cyanobacteriota</taxon>
        <taxon>Cyanophyceae</taxon>
        <taxon>Oscillatoriophycideae</taxon>
        <taxon>Oscillatoriales</taxon>
        <taxon>Microcoleaceae</taxon>
        <taxon>Symplocastrum</taxon>
    </lineage>
</organism>
<reference evidence="1" key="2">
    <citation type="journal article" date="2022" name="Microbiol. Resour. Announc.">
        <title>Metagenome Sequencing to Explore Phylogenomics of Terrestrial Cyanobacteria.</title>
        <authorList>
            <person name="Ward R.D."/>
            <person name="Stajich J.E."/>
            <person name="Johansen J.R."/>
            <person name="Huntemann M."/>
            <person name="Clum A."/>
            <person name="Foster B."/>
            <person name="Foster B."/>
            <person name="Roux S."/>
            <person name="Palaniappan K."/>
            <person name="Varghese N."/>
            <person name="Mukherjee S."/>
            <person name="Reddy T.B.K."/>
            <person name="Daum C."/>
            <person name="Copeland A."/>
            <person name="Chen I.A."/>
            <person name="Ivanova N.N."/>
            <person name="Kyrpides N.C."/>
            <person name="Shapiro N."/>
            <person name="Eloe-Fadrosh E.A."/>
            <person name="Pietrasiak N."/>
        </authorList>
    </citation>
    <scope>NUCLEOTIDE SEQUENCE</scope>
    <source>
        <strain evidence="1">CPER-KK1</strain>
    </source>
</reference>
<protein>
    <submittedName>
        <fullName evidence="1">Helix-turn-helix domain-containing protein</fullName>
    </submittedName>
</protein>
<evidence type="ECO:0000313" key="2">
    <source>
        <dbReference type="Proteomes" id="UP000753908"/>
    </source>
</evidence>
<dbReference type="Proteomes" id="UP000753908">
    <property type="component" value="Unassembled WGS sequence"/>
</dbReference>